<dbReference type="RefSeq" id="XP_009053264.1">
    <property type="nucleotide sequence ID" value="XM_009055016.1"/>
</dbReference>
<feature type="transmembrane region" description="Helical" evidence="1">
    <location>
        <begin position="82"/>
        <end position="102"/>
    </location>
</feature>
<feature type="transmembrane region" description="Helical" evidence="1">
    <location>
        <begin position="165"/>
        <end position="186"/>
    </location>
</feature>
<name>V4C3N1_LOTGI</name>
<dbReference type="Proteomes" id="UP000030746">
    <property type="component" value="Unassembled WGS sequence"/>
</dbReference>
<dbReference type="PANTHER" id="PTHR35270:SF2">
    <property type="entry name" value="FUSELESS, ISOFORM A"/>
    <property type="match status" value="1"/>
</dbReference>
<dbReference type="GeneID" id="20231323"/>
<sequence length="334" mass="38299">MNEYWIDVLLSCFLHTPLNIMFWRGAWHIQDVYFIPEVPLYNHLISVVLGISLSLIIYLTQSYSRTYFPRLRGVPYFFVSRLYTLIFGFGSVSHWRGLWLLMDYYTEVSWISVTVSCSLGILILVCLKSYCTMLAPPVVIGIDCFKNTQFVITTRFQCNIKKSTSLYMLDVIFTVVVIQSLVVVVWRGLWEILDLGLYPDDSLSTTLYSFLIGYSLMVIAVLVQLFIAELSKKLYQAERFVLRLVVEDVYVILLSILTVSCWRGLWYIQDLYLFTFNIELSYWVSLITGCLGLVILGTFNSVVTKGCFIDGADPGGQGVICDVGYFSRSYDVVD</sequence>
<feature type="transmembrane region" description="Helical" evidence="1">
    <location>
        <begin position="249"/>
        <end position="268"/>
    </location>
</feature>
<evidence type="ECO:0000256" key="1">
    <source>
        <dbReference type="SAM" id="Phobius"/>
    </source>
</evidence>
<organism evidence="2 3">
    <name type="scientific">Lottia gigantea</name>
    <name type="common">Giant owl limpet</name>
    <dbReference type="NCBI Taxonomy" id="225164"/>
    <lineage>
        <taxon>Eukaryota</taxon>
        <taxon>Metazoa</taxon>
        <taxon>Spiralia</taxon>
        <taxon>Lophotrochozoa</taxon>
        <taxon>Mollusca</taxon>
        <taxon>Gastropoda</taxon>
        <taxon>Patellogastropoda</taxon>
        <taxon>Lottioidea</taxon>
        <taxon>Lottiidae</taxon>
        <taxon>Lottia</taxon>
    </lineage>
</organism>
<dbReference type="PANTHER" id="PTHR35270">
    <property type="entry name" value="FUSELESS, ISOFORM A"/>
    <property type="match status" value="1"/>
</dbReference>
<dbReference type="EMBL" id="KB201549">
    <property type="protein sequence ID" value="ESO96149.1"/>
    <property type="molecule type" value="Genomic_DNA"/>
</dbReference>
<dbReference type="KEGG" id="lgi:LOTGIDRAFT_116236"/>
<feature type="transmembrane region" description="Helical" evidence="1">
    <location>
        <begin position="108"/>
        <end position="127"/>
    </location>
</feature>
<dbReference type="InterPro" id="IPR032751">
    <property type="entry name" value="Fuseless"/>
</dbReference>
<dbReference type="OMA" id="HTIWAND"/>
<gene>
    <name evidence="2" type="ORF">LOTGIDRAFT_116236</name>
</gene>
<keyword evidence="1" id="KW-0472">Membrane</keyword>
<keyword evidence="3" id="KW-1185">Reference proteome</keyword>
<evidence type="ECO:0000313" key="2">
    <source>
        <dbReference type="EMBL" id="ESO96149.1"/>
    </source>
</evidence>
<keyword evidence="1" id="KW-1133">Transmembrane helix</keyword>
<feature type="transmembrane region" description="Helical" evidence="1">
    <location>
        <begin position="40"/>
        <end position="61"/>
    </location>
</feature>
<proteinExistence type="predicted"/>
<evidence type="ECO:0000313" key="3">
    <source>
        <dbReference type="Proteomes" id="UP000030746"/>
    </source>
</evidence>
<dbReference type="OrthoDB" id="45313at2759"/>
<dbReference type="CTD" id="20231323"/>
<feature type="transmembrane region" description="Helical" evidence="1">
    <location>
        <begin position="280"/>
        <end position="299"/>
    </location>
</feature>
<protein>
    <submittedName>
        <fullName evidence="2">Uncharacterized protein</fullName>
    </submittedName>
</protein>
<feature type="transmembrane region" description="Helical" evidence="1">
    <location>
        <begin position="206"/>
        <end position="228"/>
    </location>
</feature>
<keyword evidence="1" id="KW-0812">Transmembrane</keyword>
<dbReference type="Pfam" id="PF15993">
    <property type="entry name" value="Fuseless"/>
    <property type="match status" value="1"/>
</dbReference>
<reference evidence="2 3" key="1">
    <citation type="journal article" date="2013" name="Nature">
        <title>Insights into bilaterian evolution from three spiralian genomes.</title>
        <authorList>
            <person name="Simakov O."/>
            <person name="Marletaz F."/>
            <person name="Cho S.J."/>
            <person name="Edsinger-Gonzales E."/>
            <person name="Havlak P."/>
            <person name="Hellsten U."/>
            <person name="Kuo D.H."/>
            <person name="Larsson T."/>
            <person name="Lv J."/>
            <person name="Arendt D."/>
            <person name="Savage R."/>
            <person name="Osoegawa K."/>
            <person name="de Jong P."/>
            <person name="Grimwood J."/>
            <person name="Chapman J.A."/>
            <person name="Shapiro H."/>
            <person name="Aerts A."/>
            <person name="Otillar R.P."/>
            <person name="Terry A.Y."/>
            <person name="Boore J.L."/>
            <person name="Grigoriev I.V."/>
            <person name="Lindberg D.R."/>
            <person name="Seaver E.C."/>
            <person name="Weisblat D.A."/>
            <person name="Putnam N.H."/>
            <person name="Rokhsar D.S."/>
        </authorList>
    </citation>
    <scope>NUCLEOTIDE SEQUENCE [LARGE SCALE GENOMIC DNA]</scope>
</reference>
<dbReference type="AlphaFoldDB" id="V4C3N1"/>
<dbReference type="HOGENOM" id="CLU_039224_0_0_1"/>
<accession>V4C3N1</accession>